<protein>
    <submittedName>
        <fullName evidence="3">Uncharacterized protein</fullName>
    </submittedName>
</protein>
<proteinExistence type="predicted"/>
<evidence type="ECO:0000313" key="2">
    <source>
        <dbReference type="Proteomes" id="UP000887581"/>
    </source>
</evidence>
<feature type="compositionally biased region" description="Basic and acidic residues" evidence="1">
    <location>
        <begin position="1"/>
        <end position="13"/>
    </location>
</feature>
<dbReference type="WBParaSite" id="sdigi.contig79.g3820.t1">
    <property type="protein sequence ID" value="sdigi.contig79.g3820.t1"/>
    <property type="gene ID" value="sdigi.contig79.g3820"/>
</dbReference>
<accession>A0A915Q297</accession>
<evidence type="ECO:0000256" key="1">
    <source>
        <dbReference type="SAM" id="MobiDB-lite"/>
    </source>
</evidence>
<reference evidence="3" key="1">
    <citation type="submission" date="2022-11" db="UniProtKB">
        <authorList>
            <consortium name="WormBaseParasite"/>
        </authorList>
    </citation>
    <scope>IDENTIFICATION</scope>
</reference>
<dbReference type="AlphaFoldDB" id="A0A915Q297"/>
<feature type="region of interest" description="Disordered" evidence="1">
    <location>
        <begin position="1"/>
        <end position="23"/>
    </location>
</feature>
<organism evidence="2 3">
    <name type="scientific">Setaria digitata</name>
    <dbReference type="NCBI Taxonomy" id="48799"/>
    <lineage>
        <taxon>Eukaryota</taxon>
        <taxon>Metazoa</taxon>
        <taxon>Ecdysozoa</taxon>
        <taxon>Nematoda</taxon>
        <taxon>Chromadorea</taxon>
        <taxon>Rhabditida</taxon>
        <taxon>Spirurina</taxon>
        <taxon>Spiruromorpha</taxon>
        <taxon>Filarioidea</taxon>
        <taxon>Setariidae</taxon>
        <taxon>Setaria</taxon>
    </lineage>
</organism>
<evidence type="ECO:0000313" key="3">
    <source>
        <dbReference type="WBParaSite" id="sdigi.contig79.g3820.t1"/>
    </source>
</evidence>
<sequence length="134" mass="16214">MMDDPGREKDERRRNRNRSKRFADVPSSIVKYCECQQRQQSEMAVTSKDSEINRPRVVPPTLNEFTKWRYIGVCTKREAESFVHYLTEFRLYHQWNSLNRPEFPIQIFDETTKINEKTNKEVQSDYCSFEYDDE</sequence>
<name>A0A915Q297_9BILA</name>
<keyword evidence="2" id="KW-1185">Reference proteome</keyword>
<dbReference type="Proteomes" id="UP000887581">
    <property type="component" value="Unplaced"/>
</dbReference>